<feature type="non-terminal residue" evidence="2">
    <location>
        <position position="226"/>
    </location>
</feature>
<evidence type="ECO:0000313" key="2">
    <source>
        <dbReference type="EMBL" id="KOB65573.1"/>
    </source>
</evidence>
<comment type="caution">
    <text evidence="2">The sequence shown here is derived from an EMBL/GenBank/DDBJ whole genome shotgun (WGS) entry which is preliminary data.</text>
</comment>
<dbReference type="EMBL" id="JTDY01006949">
    <property type="protein sequence ID" value="KOB65573.1"/>
    <property type="molecule type" value="Genomic_DNA"/>
</dbReference>
<dbReference type="STRING" id="104452.A0A0L7KQJ2"/>
<dbReference type="Gene3D" id="1.10.238.10">
    <property type="entry name" value="EF-hand"/>
    <property type="match status" value="1"/>
</dbReference>
<evidence type="ECO:0000313" key="3">
    <source>
        <dbReference type="Proteomes" id="UP000037510"/>
    </source>
</evidence>
<gene>
    <name evidence="2" type="ORF">OBRU01_17948</name>
</gene>
<feature type="compositionally biased region" description="Polar residues" evidence="1">
    <location>
        <begin position="147"/>
        <end position="171"/>
    </location>
</feature>
<evidence type="ECO:0000256" key="1">
    <source>
        <dbReference type="SAM" id="MobiDB-lite"/>
    </source>
</evidence>
<dbReference type="Proteomes" id="UP000037510">
    <property type="component" value="Unassembled WGS sequence"/>
</dbReference>
<protein>
    <submittedName>
        <fullName evidence="2">RalBP1-associated Eps domain-containing protein 1</fullName>
    </submittedName>
</protein>
<sequence length="226" mass="25069">MEDLNLTETEMRYFGDLFLCCDEESNGKIPILKATELFRSSNTTNDVLKQMMDISVSPNICASLNHLNRKQFYSVLKLIAAHQSNMALKAELITSPLDLPLPRFTWTISSEACADLIQLSNSPKEQHIVKRERNFVGSIGAYEPMRLSSSNLSDSDAQQTLSHDTTEGLSTDSDKESETMSQRSNSRGRRGKSGSPWSTASESPTPTNSVAERVHPVWEHSATGRG</sequence>
<organism evidence="2 3">
    <name type="scientific">Operophtera brumata</name>
    <name type="common">Winter moth</name>
    <name type="synonym">Phalaena brumata</name>
    <dbReference type="NCBI Taxonomy" id="104452"/>
    <lineage>
        <taxon>Eukaryota</taxon>
        <taxon>Metazoa</taxon>
        <taxon>Ecdysozoa</taxon>
        <taxon>Arthropoda</taxon>
        <taxon>Hexapoda</taxon>
        <taxon>Insecta</taxon>
        <taxon>Pterygota</taxon>
        <taxon>Neoptera</taxon>
        <taxon>Endopterygota</taxon>
        <taxon>Lepidoptera</taxon>
        <taxon>Glossata</taxon>
        <taxon>Ditrysia</taxon>
        <taxon>Geometroidea</taxon>
        <taxon>Geometridae</taxon>
        <taxon>Larentiinae</taxon>
        <taxon>Operophtera</taxon>
    </lineage>
</organism>
<feature type="region of interest" description="Disordered" evidence="1">
    <location>
        <begin position="147"/>
        <end position="226"/>
    </location>
</feature>
<reference evidence="2 3" key="1">
    <citation type="journal article" date="2015" name="Genome Biol. Evol.">
        <title>The genome of winter moth (Operophtera brumata) provides a genomic perspective on sexual dimorphism and phenology.</title>
        <authorList>
            <person name="Derks M.F."/>
            <person name="Smit S."/>
            <person name="Salis L."/>
            <person name="Schijlen E."/>
            <person name="Bossers A."/>
            <person name="Mateman C."/>
            <person name="Pijl A.S."/>
            <person name="de Ridder D."/>
            <person name="Groenen M.A."/>
            <person name="Visser M.E."/>
            <person name="Megens H.J."/>
        </authorList>
    </citation>
    <scope>NUCLEOTIDE SEQUENCE [LARGE SCALE GENOMIC DNA]</scope>
    <source>
        <strain evidence="2">WM2013NL</strain>
        <tissue evidence="2">Head and thorax</tissue>
    </source>
</reference>
<dbReference type="SUPFAM" id="SSF47473">
    <property type="entry name" value="EF-hand"/>
    <property type="match status" value="1"/>
</dbReference>
<keyword evidence="3" id="KW-1185">Reference proteome</keyword>
<dbReference type="AlphaFoldDB" id="A0A0L7KQJ2"/>
<name>A0A0L7KQJ2_OPEBR</name>
<dbReference type="InterPro" id="IPR011992">
    <property type="entry name" value="EF-hand-dom_pair"/>
</dbReference>
<proteinExistence type="predicted"/>
<accession>A0A0L7KQJ2</accession>
<feature type="compositionally biased region" description="Polar residues" evidence="1">
    <location>
        <begin position="199"/>
        <end position="210"/>
    </location>
</feature>